<sequence>MNPQFQQHMAEATRLTRLGDVAAATALIQAALGGVALAGTPADATAAARTSAAGSDVIDVVARVVPPPQAPVPVPVLPMPAGPFARAGAAPDSARVTADAPQRPAARTAPDAQPGREPARFVAGRFQHPTAGARDYKLFLPPGAGEQPRPLVLMLHGCTQTPDDFAAGTRMNEASAAQGVVVLYPAQSVQMNPQRCWNWFKRQHQQRDRGEPALLAALVRQVVADQRIDPSRVYVAGLSAGGAMAAVLGQAYPDLFAAIGVHSGLASGAAGDLPSALAAMQSGAPAPRASRPVPTIVFHGDRDATVNPANGAQVFAAATPPGATAHTERIARPGARAHTRQQQRDAHGRVVAEHWLVHGAAHAWSGGSSAGSYTDPQGPDATREMLRFFLSQRNGGQ</sequence>
<name>A0A2S0MFE3_9BURK</name>
<dbReference type="OrthoDB" id="9767239at2"/>
<keyword evidence="2" id="KW-0378">Hydrolase</keyword>
<dbReference type="Pfam" id="PF10503">
    <property type="entry name" value="Esterase_PHB"/>
    <property type="match status" value="1"/>
</dbReference>
<proteinExistence type="predicted"/>
<evidence type="ECO:0000256" key="2">
    <source>
        <dbReference type="ARBA" id="ARBA00022801"/>
    </source>
</evidence>
<gene>
    <name evidence="4" type="ORF">C6570_10525</name>
</gene>
<feature type="region of interest" description="Disordered" evidence="3">
    <location>
        <begin position="86"/>
        <end position="117"/>
    </location>
</feature>
<dbReference type="Proteomes" id="UP000239709">
    <property type="component" value="Chromosome"/>
</dbReference>
<dbReference type="GO" id="GO:0016787">
    <property type="term" value="F:hydrolase activity"/>
    <property type="evidence" value="ECO:0007669"/>
    <property type="project" value="UniProtKB-KW"/>
</dbReference>
<evidence type="ECO:0000313" key="5">
    <source>
        <dbReference type="Proteomes" id="UP000239709"/>
    </source>
</evidence>
<accession>A0A2S0MFE3</accession>
<dbReference type="AlphaFoldDB" id="A0A2S0MFE3"/>
<dbReference type="Gene3D" id="3.40.50.1820">
    <property type="entry name" value="alpha/beta hydrolase"/>
    <property type="match status" value="1"/>
</dbReference>
<dbReference type="InterPro" id="IPR050955">
    <property type="entry name" value="Plant_Biomass_Hydrol_Est"/>
</dbReference>
<dbReference type="RefSeq" id="WP_106703161.1">
    <property type="nucleotide sequence ID" value="NZ_CP027666.1"/>
</dbReference>
<dbReference type="SUPFAM" id="SSF53474">
    <property type="entry name" value="alpha/beta-Hydrolases"/>
    <property type="match status" value="1"/>
</dbReference>
<dbReference type="InterPro" id="IPR010126">
    <property type="entry name" value="Esterase_phb"/>
</dbReference>
<organism evidence="4 5">
    <name type="scientific">Ottowia oryzae</name>
    <dbReference type="NCBI Taxonomy" id="2109914"/>
    <lineage>
        <taxon>Bacteria</taxon>
        <taxon>Pseudomonadati</taxon>
        <taxon>Pseudomonadota</taxon>
        <taxon>Betaproteobacteria</taxon>
        <taxon>Burkholderiales</taxon>
        <taxon>Comamonadaceae</taxon>
        <taxon>Ottowia</taxon>
    </lineage>
</organism>
<dbReference type="PANTHER" id="PTHR43037:SF1">
    <property type="entry name" value="BLL1128 PROTEIN"/>
    <property type="match status" value="1"/>
</dbReference>
<evidence type="ECO:0000313" key="4">
    <source>
        <dbReference type="EMBL" id="AVO34609.1"/>
    </source>
</evidence>
<reference evidence="4 5" key="1">
    <citation type="submission" date="2018-03" db="EMBL/GenBank/DDBJ databases">
        <title>Genome sequencing of Ottowia sp.</title>
        <authorList>
            <person name="Kim S.-J."/>
            <person name="Heo J."/>
            <person name="Kwon S.-W."/>
        </authorList>
    </citation>
    <scope>NUCLEOTIDE SEQUENCE [LARGE SCALE GENOMIC DNA]</scope>
    <source>
        <strain evidence="4 5">KADR8-3</strain>
    </source>
</reference>
<dbReference type="PANTHER" id="PTHR43037">
    <property type="entry name" value="UNNAMED PRODUCT-RELATED"/>
    <property type="match status" value="1"/>
</dbReference>
<protein>
    <submittedName>
        <fullName evidence="4">Poly(3-hydroxyalkanoate) depolymerase</fullName>
    </submittedName>
</protein>
<keyword evidence="5" id="KW-1185">Reference proteome</keyword>
<dbReference type="InterPro" id="IPR029058">
    <property type="entry name" value="AB_hydrolase_fold"/>
</dbReference>
<dbReference type="NCBIfam" id="TIGR01840">
    <property type="entry name" value="esterase_phb"/>
    <property type="match status" value="1"/>
</dbReference>
<evidence type="ECO:0000256" key="3">
    <source>
        <dbReference type="SAM" id="MobiDB-lite"/>
    </source>
</evidence>
<keyword evidence="1" id="KW-0732">Signal</keyword>
<dbReference type="EMBL" id="CP027666">
    <property type="protein sequence ID" value="AVO34609.1"/>
    <property type="molecule type" value="Genomic_DNA"/>
</dbReference>
<evidence type="ECO:0000256" key="1">
    <source>
        <dbReference type="ARBA" id="ARBA00022729"/>
    </source>
</evidence>
<dbReference type="KEGG" id="otk:C6570_10525"/>
<dbReference type="GO" id="GO:0005576">
    <property type="term" value="C:extracellular region"/>
    <property type="evidence" value="ECO:0007669"/>
    <property type="project" value="InterPro"/>
</dbReference>